<name>A0A074RGG2_9AGAM</name>
<keyword evidence="4" id="KW-0862">Zinc</keyword>
<evidence type="ECO:0008006" key="8">
    <source>
        <dbReference type="Google" id="ProtNLM"/>
    </source>
</evidence>
<keyword evidence="3" id="KW-0863">Zinc-finger</keyword>
<dbReference type="PANTHER" id="PTHR46481:SF10">
    <property type="entry name" value="ZINC FINGER BED DOMAIN-CONTAINING PROTEIN 39"/>
    <property type="match status" value="1"/>
</dbReference>
<gene>
    <name evidence="6" type="ORF">V565_236270</name>
</gene>
<dbReference type="GO" id="GO:0008270">
    <property type="term" value="F:zinc ion binding"/>
    <property type="evidence" value="ECO:0007669"/>
    <property type="project" value="UniProtKB-KW"/>
</dbReference>
<dbReference type="STRING" id="1423351.A0A074RGG2"/>
<comment type="subcellular location">
    <subcellularLocation>
        <location evidence="1">Nucleus</location>
    </subcellularLocation>
</comment>
<keyword evidence="2" id="KW-0479">Metal-binding</keyword>
<keyword evidence="5" id="KW-0539">Nucleus</keyword>
<evidence type="ECO:0000256" key="3">
    <source>
        <dbReference type="ARBA" id="ARBA00022771"/>
    </source>
</evidence>
<organism evidence="6 7">
    <name type="scientific">Rhizoctonia solani 123E</name>
    <dbReference type="NCBI Taxonomy" id="1423351"/>
    <lineage>
        <taxon>Eukaryota</taxon>
        <taxon>Fungi</taxon>
        <taxon>Dikarya</taxon>
        <taxon>Basidiomycota</taxon>
        <taxon>Agaricomycotina</taxon>
        <taxon>Agaricomycetes</taxon>
        <taxon>Cantharellales</taxon>
        <taxon>Ceratobasidiaceae</taxon>
        <taxon>Rhizoctonia</taxon>
    </lineage>
</organism>
<keyword evidence="7" id="KW-1185">Reference proteome</keyword>
<dbReference type="InterPro" id="IPR012337">
    <property type="entry name" value="RNaseH-like_sf"/>
</dbReference>
<evidence type="ECO:0000256" key="5">
    <source>
        <dbReference type="ARBA" id="ARBA00023242"/>
    </source>
</evidence>
<evidence type="ECO:0000256" key="2">
    <source>
        <dbReference type="ARBA" id="ARBA00022723"/>
    </source>
</evidence>
<dbReference type="PANTHER" id="PTHR46481">
    <property type="entry name" value="ZINC FINGER BED DOMAIN-CONTAINING PROTEIN 4"/>
    <property type="match status" value="1"/>
</dbReference>
<dbReference type="OrthoDB" id="3259198at2759"/>
<dbReference type="AlphaFoldDB" id="A0A074RGG2"/>
<sequence>MRDKHTLIWNRAIAADKRLAGEDRIGGKGPFEDAVTLTQKSEMPFNIDEMYRRLTRWIVTAHNSFTPVENDEFIEFVTYLKPALEGHLVQSQAIRDRILSHAGTMRQQMGQYMRDLPGLMAIACDAWTSANRIAFLAITGSWITSDWKLEETLLDFIELQGAHDGQNMASAVATALTELGIQDKLVALVSDNASSNGTLVRHLSTAIERSSSASCWDRDKGHIRCLSHVIHLAVMLLLDTLG</sequence>
<dbReference type="EMBL" id="AZST01001448">
    <property type="protein sequence ID" value="KEP45854.1"/>
    <property type="molecule type" value="Genomic_DNA"/>
</dbReference>
<evidence type="ECO:0000256" key="4">
    <source>
        <dbReference type="ARBA" id="ARBA00022833"/>
    </source>
</evidence>
<reference evidence="6 7" key="1">
    <citation type="submission" date="2013-12" db="EMBL/GenBank/DDBJ databases">
        <authorList>
            <person name="Cubeta M."/>
            <person name="Pakala S."/>
            <person name="Fedorova N."/>
            <person name="Thomas E."/>
            <person name="Dean R."/>
            <person name="Jabaji S."/>
            <person name="Neate S."/>
            <person name="Toda T."/>
            <person name="Tavantzis S."/>
            <person name="Vilgalys R."/>
            <person name="Bharathan N."/>
            <person name="Pakala S."/>
            <person name="Losada L.S."/>
            <person name="Zafar N."/>
            <person name="Nierman W."/>
        </authorList>
    </citation>
    <scope>NUCLEOTIDE SEQUENCE [LARGE SCALE GENOMIC DNA]</scope>
    <source>
        <strain evidence="6 7">123E</strain>
    </source>
</reference>
<comment type="caution">
    <text evidence="6">The sequence shown here is derived from an EMBL/GenBank/DDBJ whole genome shotgun (WGS) entry which is preliminary data.</text>
</comment>
<dbReference type="SUPFAM" id="SSF53098">
    <property type="entry name" value="Ribonuclease H-like"/>
    <property type="match status" value="1"/>
</dbReference>
<dbReference type="HOGENOM" id="CLU_085460_0_0_1"/>
<protein>
    <recommendedName>
        <fullName evidence="8">AC transposase</fullName>
    </recommendedName>
</protein>
<dbReference type="Proteomes" id="UP000027456">
    <property type="component" value="Unassembled WGS sequence"/>
</dbReference>
<proteinExistence type="predicted"/>
<dbReference type="GO" id="GO:0005634">
    <property type="term" value="C:nucleus"/>
    <property type="evidence" value="ECO:0007669"/>
    <property type="project" value="UniProtKB-SubCell"/>
</dbReference>
<dbReference type="InterPro" id="IPR052035">
    <property type="entry name" value="ZnF_BED_domain_contain"/>
</dbReference>
<evidence type="ECO:0000313" key="7">
    <source>
        <dbReference type="Proteomes" id="UP000027456"/>
    </source>
</evidence>
<evidence type="ECO:0000256" key="1">
    <source>
        <dbReference type="ARBA" id="ARBA00004123"/>
    </source>
</evidence>
<accession>A0A074RGG2</accession>
<evidence type="ECO:0000313" key="6">
    <source>
        <dbReference type="EMBL" id="KEP45854.1"/>
    </source>
</evidence>